<dbReference type="Proteomes" id="UP000507470">
    <property type="component" value="Unassembled WGS sequence"/>
</dbReference>
<keyword evidence="3" id="KW-1185">Reference proteome</keyword>
<feature type="region of interest" description="Disordered" evidence="1">
    <location>
        <begin position="1"/>
        <end position="27"/>
    </location>
</feature>
<dbReference type="PANTHER" id="PTHR19963">
    <property type="entry name" value="CCHC-TYPE DOMAIN-CONTAINING PROTEIN"/>
    <property type="match status" value="1"/>
</dbReference>
<proteinExistence type="predicted"/>
<gene>
    <name evidence="2" type="ORF">MCOR_51869</name>
</gene>
<dbReference type="EMBL" id="CACVKT020009040">
    <property type="protein sequence ID" value="CAC5419544.1"/>
    <property type="molecule type" value="Genomic_DNA"/>
</dbReference>
<dbReference type="OrthoDB" id="8057007at2759"/>
<dbReference type="AlphaFoldDB" id="A0A6J8EFY6"/>
<evidence type="ECO:0000313" key="2">
    <source>
        <dbReference type="EMBL" id="CAC5419544.1"/>
    </source>
</evidence>
<name>A0A6J8EFY6_MYTCO</name>
<evidence type="ECO:0000313" key="3">
    <source>
        <dbReference type="Proteomes" id="UP000507470"/>
    </source>
</evidence>
<organism evidence="2 3">
    <name type="scientific">Mytilus coruscus</name>
    <name type="common">Sea mussel</name>
    <dbReference type="NCBI Taxonomy" id="42192"/>
    <lineage>
        <taxon>Eukaryota</taxon>
        <taxon>Metazoa</taxon>
        <taxon>Spiralia</taxon>
        <taxon>Lophotrochozoa</taxon>
        <taxon>Mollusca</taxon>
        <taxon>Bivalvia</taxon>
        <taxon>Autobranchia</taxon>
        <taxon>Pteriomorphia</taxon>
        <taxon>Mytilida</taxon>
        <taxon>Mytiloidea</taxon>
        <taxon>Mytilidae</taxon>
        <taxon>Mytilinae</taxon>
        <taxon>Mytilus</taxon>
    </lineage>
</organism>
<reference evidence="2 3" key="1">
    <citation type="submission" date="2020-06" db="EMBL/GenBank/DDBJ databases">
        <authorList>
            <person name="Li R."/>
            <person name="Bekaert M."/>
        </authorList>
    </citation>
    <scope>NUCLEOTIDE SEQUENCE [LARGE SCALE GENOMIC DNA]</scope>
    <source>
        <strain evidence="3">wild</strain>
    </source>
</reference>
<protein>
    <recommendedName>
        <fullName evidence="4">Retrotransposon gag domain-containing protein</fullName>
    </recommendedName>
</protein>
<evidence type="ECO:0008006" key="4">
    <source>
        <dbReference type="Google" id="ProtNLM"/>
    </source>
</evidence>
<evidence type="ECO:0000256" key="1">
    <source>
        <dbReference type="SAM" id="MobiDB-lite"/>
    </source>
</evidence>
<sequence>MTETGTPYDPDEMPSYSSPSPNCPVLNGQRQMELELPGQSSENMGISPGHVQLPESYSRSNECTDIKGTTTEYPNTWCIHGRNVPPSNEYPVRRTFSEPSNDVWNEFIQYFENLSELNVWNNEMSRRVLLSTLRGQAEAYVYGIQLIIKRDYNRLKQKTEERFGHTAMKERYLTEAKLRKRKLEESLRDFGQVIEDLYRRAYPGNPEIVEENSIKAFLDKCGQSENFRLAVKRTRPNTLQEASGGNQFNAGRMLKSWREGPCYGSHTSTASDI</sequence>
<dbReference type="PANTHER" id="PTHR19963:SF30">
    <property type="entry name" value="ENDONUCLEASE_EXONUCLEASE_PHOSPHATASE DOMAIN-CONTAINING PROTEIN"/>
    <property type="match status" value="1"/>
</dbReference>
<accession>A0A6J8EFY6</accession>